<dbReference type="AlphaFoldDB" id="A0A8E2DMN7"/>
<feature type="domain" description="Telomerase reverse transcriptase C-terminal extension" evidence="1">
    <location>
        <begin position="14"/>
        <end position="85"/>
    </location>
</feature>
<organism evidence="2 3">
    <name type="scientific">Obba rivulosa</name>
    <dbReference type="NCBI Taxonomy" id="1052685"/>
    <lineage>
        <taxon>Eukaryota</taxon>
        <taxon>Fungi</taxon>
        <taxon>Dikarya</taxon>
        <taxon>Basidiomycota</taxon>
        <taxon>Agaricomycotina</taxon>
        <taxon>Agaricomycetes</taxon>
        <taxon>Polyporales</taxon>
        <taxon>Gelatoporiaceae</taxon>
        <taxon>Obba</taxon>
    </lineage>
</organism>
<sequence>MKMHHYLGTRGLTIRENAPFILNAIRQYLRETFVAMKSKALSKTARANGGRCDVQASELTWLGTHAFHVVLSRKSSVYTKLLKSLELQLATPRQRLFKQRFRGVIREGLGMVVMLDF</sequence>
<evidence type="ECO:0000259" key="1">
    <source>
        <dbReference type="Pfam" id="PF21399"/>
    </source>
</evidence>
<reference evidence="2 3" key="1">
    <citation type="submission" date="2016-07" db="EMBL/GenBank/DDBJ databases">
        <title>Draft genome of the white-rot fungus Obba rivulosa 3A-2.</title>
        <authorList>
            <consortium name="DOE Joint Genome Institute"/>
            <person name="Miettinen O."/>
            <person name="Riley R."/>
            <person name="Acob R."/>
            <person name="Barry K."/>
            <person name="Cullen D."/>
            <person name="De Vries R."/>
            <person name="Hainaut M."/>
            <person name="Hatakka A."/>
            <person name="Henrissat B."/>
            <person name="Hilden K."/>
            <person name="Kuo R."/>
            <person name="Labutti K."/>
            <person name="Lipzen A."/>
            <person name="Makela M.R."/>
            <person name="Sandor L."/>
            <person name="Spatafora J.W."/>
            <person name="Grigoriev I.V."/>
            <person name="Hibbett D.S."/>
        </authorList>
    </citation>
    <scope>NUCLEOTIDE SEQUENCE [LARGE SCALE GENOMIC DNA]</scope>
    <source>
        <strain evidence="2 3">3A-2</strain>
    </source>
</reference>
<dbReference type="InterPro" id="IPR049139">
    <property type="entry name" value="TERT_C"/>
</dbReference>
<accession>A0A8E2DMN7</accession>
<dbReference type="OrthoDB" id="289721at2759"/>
<evidence type="ECO:0000313" key="3">
    <source>
        <dbReference type="Proteomes" id="UP000250043"/>
    </source>
</evidence>
<proteinExistence type="predicted"/>
<gene>
    <name evidence="2" type="ORF">OBBRIDRAFT_725550</name>
</gene>
<protein>
    <recommendedName>
        <fullName evidence="1">Telomerase reverse transcriptase C-terminal extension domain-containing protein</fullName>
    </recommendedName>
</protein>
<dbReference type="Proteomes" id="UP000250043">
    <property type="component" value="Unassembled WGS sequence"/>
</dbReference>
<name>A0A8E2DMN7_9APHY</name>
<keyword evidence="3" id="KW-1185">Reference proteome</keyword>
<evidence type="ECO:0000313" key="2">
    <source>
        <dbReference type="EMBL" id="OCH93027.1"/>
    </source>
</evidence>
<dbReference type="EMBL" id="KV722360">
    <property type="protein sequence ID" value="OCH93027.1"/>
    <property type="molecule type" value="Genomic_DNA"/>
</dbReference>
<dbReference type="Gene3D" id="1.10.357.90">
    <property type="match status" value="1"/>
</dbReference>
<dbReference type="Pfam" id="PF21399">
    <property type="entry name" value="TERT_C"/>
    <property type="match status" value="1"/>
</dbReference>